<dbReference type="Pfam" id="PF05523">
    <property type="entry name" value="FdtA"/>
    <property type="match status" value="1"/>
</dbReference>
<dbReference type="OrthoDB" id="9795513at2"/>
<dbReference type="STRING" id="1379910.TH63_02675"/>
<feature type="domain" description="Sugar 3,4-ketoisomerase QdtA cupin" evidence="1">
    <location>
        <begin position="4"/>
        <end position="129"/>
    </location>
</feature>
<organism evidence="2 3">
    <name type="scientific">Rufibacter radiotolerans</name>
    <dbReference type="NCBI Taxonomy" id="1379910"/>
    <lineage>
        <taxon>Bacteria</taxon>
        <taxon>Pseudomonadati</taxon>
        <taxon>Bacteroidota</taxon>
        <taxon>Cytophagia</taxon>
        <taxon>Cytophagales</taxon>
        <taxon>Hymenobacteraceae</taxon>
        <taxon>Rufibacter</taxon>
    </lineage>
</organism>
<dbReference type="Gene3D" id="2.60.120.10">
    <property type="entry name" value="Jelly Rolls"/>
    <property type="match status" value="1"/>
</dbReference>
<name>A0A0H4VUE4_9BACT</name>
<dbReference type="GO" id="GO:0016853">
    <property type="term" value="F:isomerase activity"/>
    <property type="evidence" value="ECO:0007669"/>
    <property type="project" value="UniProtKB-KW"/>
</dbReference>
<accession>A0A0H4VUE4</accession>
<dbReference type="SUPFAM" id="SSF51182">
    <property type="entry name" value="RmlC-like cupins"/>
    <property type="match status" value="1"/>
</dbReference>
<evidence type="ECO:0000313" key="3">
    <source>
        <dbReference type="Proteomes" id="UP000036458"/>
    </source>
</evidence>
<evidence type="ECO:0000259" key="1">
    <source>
        <dbReference type="Pfam" id="PF05523"/>
    </source>
</evidence>
<dbReference type="AlphaFoldDB" id="A0A0H4VUE4"/>
<reference evidence="2 3" key="1">
    <citation type="submission" date="2015-01" db="EMBL/GenBank/DDBJ databases">
        <title>Rufibacter sp./DG31D/ whole genome sequencing.</title>
        <authorList>
            <person name="Kim M.K."/>
            <person name="Srinivasan S."/>
            <person name="Lee J.-J."/>
        </authorList>
    </citation>
    <scope>NUCLEOTIDE SEQUENCE [LARGE SCALE GENOMIC DNA]</scope>
    <source>
        <strain evidence="2 3">DG31D</strain>
    </source>
</reference>
<sequence>MPYLIDFPVIGEPEVGYISVAENSNHIPFEVKRVFWTYGTPESIVRGRHAHYTTQQVIVAVAGRILVTTEMANGTIQLFVLEEPGKGVYIPPNVWHTMQYSANAVQLVMASTGYTEEDYIRDYAQFRKTWHRA</sequence>
<evidence type="ECO:0000313" key="2">
    <source>
        <dbReference type="EMBL" id="AKQ47449.1"/>
    </source>
</evidence>
<proteinExistence type="predicted"/>
<dbReference type="EMBL" id="CP010777">
    <property type="protein sequence ID" value="AKQ47449.1"/>
    <property type="molecule type" value="Genomic_DNA"/>
</dbReference>
<dbReference type="InterPro" id="IPR011051">
    <property type="entry name" value="RmlC_Cupin_sf"/>
</dbReference>
<keyword evidence="3" id="KW-1185">Reference proteome</keyword>
<dbReference type="Proteomes" id="UP000036458">
    <property type="component" value="Chromosome"/>
</dbReference>
<protein>
    <submittedName>
        <fullName evidence="2">dTDP-6-deoxy-3,4-keto-hexulose isomerase</fullName>
    </submittedName>
</protein>
<dbReference type="PATRIC" id="fig|1379910.4.peg.577"/>
<dbReference type="KEGG" id="ruf:TH63_02675"/>
<gene>
    <name evidence="2" type="ORF">TH63_02675</name>
</gene>
<dbReference type="InterPro" id="IPR014710">
    <property type="entry name" value="RmlC-like_jellyroll"/>
</dbReference>
<keyword evidence="2" id="KW-0413">Isomerase</keyword>
<dbReference type="InterPro" id="IPR008894">
    <property type="entry name" value="QdtA_cupin_dom"/>
</dbReference>
<dbReference type="CDD" id="cd20292">
    <property type="entry name" value="cupin_QdtA-like"/>
    <property type="match status" value="1"/>
</dbReference>